<organism evidence="2 3">
    <name type="scientific">Petrolisthes cinctipes</name>
    <name type="common">Flat porcelain crab</name>
    <dbReference type="NCBI Taxonomy" id="88211"/>
    <lineage>
        <taxon>Eukaryota</taxon>
        <taxon>Metazoa</taxon>
        <taxon>Ecdysozoa</taxon>
        <taxon>Arthropoda</taxon>
        <taxon>Crustacea</taxon>
        <taxon>Multicrustacea</taxon>
        <taxon>Malacostraca</taxon>
        <taxon>Eumalacostraca</taxon>
        <taxon>Eucarida</taxon>
        <taxon>Decapoda</taxon>
        <taxon>Pleocyemata</taxon>
        <taxon>Anomura</taxon>
        <taxon>Galatheoidea</taxon>
        <taxon>Porcellanidae</taxon>
        <taxon>Petrolisthes</taxon>
    </lineage>
</organism>
<gene>
    <name evidence="2" type="ORF">Pcinc_030409</name>
</gene>
<keyword evidence="3" id="KW-1185">Reference proteome</keyword>
<dbReference type="AlphaFoldDB" id="A0AAE1K2M1"/>
<evidence type="ECO:0000256" key="1">
    <source>
        <dbReference type="SAM" id="MobiDB-lite"/>
    </source>
</evidence>
<name>A0AAE1K2M1_PETCI</name>
<reference evidence="2" key="1">
    <citation type="submission" date="2023-10" db="EMBL/GenBank/DDBJ databases">
        <title>Genome assemblies of two species of porcelain crab, Petrolisthes cinctipes and Petrolisthes manimaculis (Anomura: Porcellanidae).</title>
        <authorList>
            <person name="Angst P."/>
        </authorList>
    </citation>
    <scope>NUCLEOTIDE SEQUENCE</scope>
    <source>
        <strain evidence="2">PB745_01</strain>
        <tissue evidence="2">Gill</tissue>
    </source>
</reference>
<feature type="compositionally biased region" description="Basic residues" evidence="1">
    <location>
        <begin position="59"/>
        <end position="70"/>
    </location>
</feature>
<sequence>MFLSYSGRSVTFPSFRHVPVVPSCSGRSVMFRVTRGQPSEKRDPARVLGNSDQEEGPMKKRSSKKVTRGRPQREEDDRIQKKTDRPRG</sequence>
<feature type="region of interest" description="Disordered" evidence="1">
    <location>
        <begin position="32"/>
        <end position="88"/>
    </location>
</feature>
<evidence type="ECO:0000313" key="3">
    <source>
        <dbReference type="Proteomes" id="UP001286313"/>
    </source>
</evidence>
<feature type="compositionally biased region" description="Basic and acidic residues" evidence="1">
    <location>
        <begin position="71"/>
        <end position="88"/>
    </location>
</feature>
<accession>A0AAE1K2M1</accession>
<comment type="caution">
    <text evidence="2">The sequence shown here is derived from an EMBL/GenBank/DDBJ whole genome shotgun (WGS) entry which is preliminary data.</text>
</comment>
<proteinExistence type="predicted"/>
<protein>
    <submittedName>
        <fullName evidence="2">Uncharacterized protein</fullName>
    </submittedName>
</protein>
<evidence type="ECO:0000313" key="2">
    <source>
        <dbReference type="EMBL" id="KAK3863856.1"/>
    </source>
</evidence>
<dbReference type="EMBL" id="JAWQEG010003921">
    <property type="protein sequence ID" value="KAK3863856.1"/>
    <property type="molecule type" value="Genomic_DNA"/>
</dbReference>
<dbReference type="Proteomes" id="UP001286313">
    <property type="component" value="Unassembled WGS sequence"/>
</dbReference>